<proteinExistence type="predicted"/>
<evidence type="ECO:0000256" key="1">
    <source>
        <dbReference type="SAM" id="MobiDB-lite"/>
    </source>
</evidence>
<dbReference type="GeneID" id="140593808"/>
<evidence type="ECO:0008006" key="4">
    <source>
        <dbReference type="Google" id="ProtNLM"/>
    </source>
</evidence>
<evidence type="ECO:0000313" key="3">
    <source>
        <dbReference type="RefSeq" id="XP_072575094.1"/>
    </source>
</evidence>
<organism evidence="2 3">
    <name type="scientific">Vulpes vulpes</name>
    <name type="common">Red fox</name>
    <dbReference type="NCBI Taxonomy" id="9627"/>
    <lineage>
        <taxon>Eukaryota</taxon>
        <taxon>Metazoa</taxon>
        <taxon>Chordata</taxon>
        <taxon>Craniata</taxon>
        <taxon>Vertebrata</taxon>
        <taxon>Euteleostomi</taxon>
        <taxon>Mammalia</taxon>
        <taxon>Eutheria</taxon>
        <taxon>Laurasiatheria</taxon>
        <taxon>Carnivora</taxon>
        <taxon>Caniformia</taxon>
        <taxon>Canidae</taxon>
        <taxon>Vulpes</taxon>
    </lineage>
</organism>
<dbReference type="RefSeq" id="XP_072575094.1">
    <property type="nucleotide sequence ID" value="XM_072718993.1"/>
</dbReference>
<feature type="compositionally biased region" description="Basic residues" evidence="1">
    <location>
        <begin position="51"/>
        <end position="62"/>
    </location>
</feature>
<evidence type="ECO:0000313" key="2">
    <source>
        <dbReference type="Proteomes" id="UP001652641"/>
    </source>
</evidence>
<feature type="region of interest" description="Disordered" evidence="1">
    <location>
        <begin position="1"/>
        <end position="219"/>
    </location>
</feature>
<keyword evidence="2" id="KW-1185">Reference proteome</keyword>
<accession>A0ABM4XAN0</accession>
<sequence>MAVPGHDNVSPGLDSPGSVPRSSTPHGALLTPNGSLGAPQPCPPWVQGRSPRGHRGVHRRRRRPEDSYCPPPAAQGLVSALPEGPACLRPGGGGCRDRNPEEQGRPSDAHRHPRQPGCLPRHTCWASEPAPALGRRARAAGGPPTAQEAAAHSLTPTRGREGPSGAGGPRAPHPTCPALPSAGSGRPICTPVWSQSRGAKDVAPRSPRAGGSVAPAPKTGGHPAFLQVVFLIHKLHFVSSLGFAAKLNRTCRDFAGTSAPTHAQLRPSDSCRTRFPGPRPTVTPHSHPTPSVHGQLTPGVVHSVGSRKCVAAWIHPEGITRRSVAALQESSVFHWLIPPPSPAPSNHGLCNLALPRRSELESHGVRPFQVYIFH</sequence>
<name>A0ABM4XAN0_VULVU</name>
<feature type="compositionally biased region" description="Low complexity" evidence="1">
    <location>
        <begin position="129"/>
        <end position="146"/>
    </location>
</feature>
<feature type="compositionally biased region" description="Basic and acidic residues" evidence="1">
    <location>
        <begin position="95"/>
        <end position="110"/>
    </location>
</feature>
<reference evidence="3" key="1">
    <citation type="submission" date="2025-08" db="UniProtKB">
        <authorList>
            <consortium name="RefSeq"/>
        </authorList>
    </citation>
    <scope>IDENTIFICATION</scope>
    <source>
        <tissue evidence="3">Cell line</tissue>
    </source>
</reference>
<gene>
    <name evidence="3" type="primary">LOC140593808</name>
</gene>
<protein>
    <recommendedName>
        <fullName evidence="4">Collagen alpha-1(I) chain-like</fullName>
    </recommendedName>
</protein>
<dbReference type="Proteomes" id="UP001652641">
    <property type="component" value="Chromosome 9"/>
</dbReference>